<proteinExistence type="predicted"/>
<dbReference type="InterPro" id="IPR001296">
    <property type="entry name" value="Glyco_trans_1"/>
</dbReference>
<evidence type="ECO:0000259" key="1">
    <source>
        <dbReference type="Pfam" id="PF00534"/>
    </source>
</evidence>
<accession>A0A0R1U5R0</accession>
<protein>
    <submittedName>
        <fullName evidence="3">Glycosyltransferase</fullName>
    </submittedName>
</protein>
<evidence type="ECO:0000313" key="3">
    <source>
        <dbReference type="EMBL" id="KRL88084.1"/>
    </source>
</evidence>
<dbReference type="SUPFAM" id="SSF53756">
    <property type="entry name" value="UDP-Glycosyltransferase/glycogen phosphorylase"/>
    <property type="match status" value="1"/>
</dbReference>
<dbReference type="Pfam" id="PF13477">
    <property type="entry name" value="Glyco_trans_4_2"/>
    <property type="match status" value="1"/>
</dbReference>
<name>A0A0R1U5R0_9LACO</name>
<dbReference type="InterPro" id="IPR028098">
    <property type="entry name" value="Glyco_trans_4-like_N"/>
</dbReference>
<dbReference type="Proteomes" id="UP000051922">
    <property type="component" value="Unassembled WGS sequence"/>
</dbReference>
<dbReference type="InterPro" id="IPR050194">
    <property type="entry name" value="Glycosyltransferase_grp1"/>
</dbReference>
<comment type="caution">
    <text evidence="3">The sequence shown here is derived from an EMBL/GenBank/DDBJ whole genome shotgun (WGS) entry which is preliminary data.</text>
</comment>
<dbReference type="PANTHER" id="PTHR45947:SF3">
    <property type="entry name" value="SULFOQUINOVOSYL TRANSFERASE SQD2"/>
    <property type="match status" value="1"/>
</dbReference>
<feature type="domain" description="Glycosyltransferase subfamily 4-like N-terminal" evidence="2">
    <location>
        <begin position="56"/>
        <end position="159"/>
    </location>
</feature>
<evidence type="ECO:0000313" key="4">
    <source>
        <dbReference type="Proteomes" id="UP000051922"/>
    </source>
</evidence>
<dbReference type="STRING" id="1423783.FC50_GL000274"/>
<dbReference type="EMBL" id="AZFJ01000007">
    <property type="protein sequence ID" value="KRL88084.1"/>
    <property type="molecule type" value="Genomic_DNA"/>
</dbReference>
<dbReference type="GO" id="GO:0016757">
    <property type="term" value="F:glycosyltransferase activity"/>
    <property type="evidence" value="ECO:0007669"/>
    <property type="project" value="InterPro"/>
</dbReference>
<organism evidence="3 4">
    <name type="scientific">Lacticaseibacillus pantheris DSM 15945 = JCM 12539 = NBRC 106106</name>
    <dbReference type="NCBI Taxonomy" id="1423783"/>
    <lineage>
        <taxon>Bacteria</taxon>
        <taxon>Bacillati</taxon>
        <taxon>Bacillota</taxon>
        <taxon>Bacilli</taxon>
        <taxon>Lactobacillales</taxon>
        <taxon>Lactobacillaceae</taxon>
        <taxon>Lacticaseibacillus</taxon>
    </lineage>
</organism>
<feature type="domain" description="Glycosyl transferase family 1" evidence="1">
    <location>
        <begin position="195"/>
        <end position="356"/>
    </location>
</feature>
<gene>
    <name evidence="3" type="ORF">FC50_GL000274</name>
</gene>
<dbReference type="OrthoDB" id="9806653at2"/>
<keyword evidence="3" id="KW-0808">Transferase</keyword>
<dbReference type="PATRIC" id="fig|1423783.4.peg.286"/>
<sequence length="382" mass="43082">MKRVLIIAHMGQMIAQFNHRNIDILLNMDVEVHIAANFTSPLNTMSEVALHDFTNVMKKKGVHVHQIDFSRGAGSISSNINVWRQLNRLMNDYQFDLIHCQSPLGGVFGRLVGRKHGVPVIYTAHGFHFYKGGPIKNWLIFYPIERMLSKFTDCIITINHDDDRIASSFHAKHHLYLPGVGVDVRRLNKVQHNTSLRSKYGIPQNAFVIVSCGELSERKNQQVIIRALASLNSSDIYYIIVGKGRLEKHLRLLVKENGLEKQVIFAGYHSDPTPFYAMADIAAFPSKREGLGLAGIEEMATGLPLLTTNIGGISDYSIDGLTGLVFDSDDYMGFASAIDCLKNDREKLLRISQFNRTQVNKFSQETVDTIMTHEYHRALNLV</sequence>
<dbReference type="PANTHER" id="PTHR45947">
    <property type="entry name" value="SULFOQUINOVOSYL TRANSFERASE SQD2"/>
    <property type="match status" value="1"/>
</dbReference>
<dbReference type="AlphaFoldDB" id="A0A0R1U5R0"/>
<evidence type="ECO:0000259" key="2">
    <source>
        <dbReference type="Pfam" id="PF13477"/>
    </source>
</evidence>
<dbReference type="RefSeq" id="WP_056956143.1">
    <property type="nucleotide sequence ID" value="NZ_AZFJ01000007.1"/>
</dbReference>
<dbReference type="Pfam" id="PF00534">
    <property type="entry name" value="Glycos_transf_1"/>
    <property type="match status" value="1"/>
</dbReference>
<keyword evidence="4" id="KW-1185">Reference proteome</keyword>
<dbReference type="Gene3D" id="3.40.50.2000">
    <property type="entry name" value="Glycogen Phosphorylase B"/>
    <property type="match status" value="2"/>
</dbReference>
<reference evidence="3 4" key="1">
    <citation type="journal article" date="2015" name="Genome Announc.">
        <title>Expanding the biotechnology potential of lactobacilli through comparative genomics of 213 strains and associated genera.</title>
        <authorList>
            <person name="Sun Z."/>
            <person name="Harris H.M."/>
            <person name="McCann A."/>
            <person name="Guo C."/>
            <person name="Argimon S."/>
            <person name="Zhang W."/>
            <person name="Yang X."/>
            <person name="Jeffery I.B."/>
            <person name="Cooney J.C."/>
            <person name="Kagawa T.F."/>
            <person name="Liu W."/>
            <person name="Song Y."/>
            <person name="Salvetti E."/>
            <person name="Wrobel A."/>
            <person name="Rasinkangas P."/>
            <person name="Parkhill J."/>
            <person name="Rea M.C."/>
            <person name="O'Sullivan O."/>
            <person name="Ritari J."/>
            <person name="Douillard F.P."/>
            <person name="Paul Ross R."/>
            <person name="Yang R."/>
            <person name="Briner A.E."/>
            <person name="Felis G.E."/>
            <person name="de Vos W.M."/>
            <person name="Barrangou R."/>
            <person name="Klaenhammer T.R."/>
            <person name="Caufield P.W."/>
            <person name="Cui Y."/>
            <person name="Zhang H."/>
            <person name="O'Toole P.W."/>
        </authorList>
    </citation>
    <scope>NUCLEOTIDE SEQUENCE [LARGE SCALE GENOMIC DNA]</scope>
    <source>
        <strain evidence="3 4">DSM 15945</strain>
    </source>
</reference>